<dbReference type="RefSeq" id="WP_074728814.1">
    <property type="nucleotide sequence ID" value="NZ_FNQS01000008.1"/>
</dbReference>
<dbReference type="Proteomes" id="UP000187280">
    <property type="component" value="Unassembled WGS sequence"/>
</dbReference>
<organism evidence="1 2">
    <name type="scientific">Lonsdalea quercina</name>
    <dbReference type="NCBI Taxonomy" id="71657"/>
    <lineage>
        <taxon>Bacteria</taxon>
        <taxon>Pseudomonadati</taxon>
        <taxon>Pseudomonadota</taxon>
        <taxon>Gammaproteobacteria</taxon>
        <taxon>Enterobacterales</taxon>
        <taxon>Pectobacteriaceae</taxon>
        <taxon>Lonsdalea</taxon>
    </lineage>
</organism>
<dbReference type="STRING" id="71657.SAMN02982996_02365"/>
<reference evidence="1 2" key="1">
    <citation type="submission" date="2016-10" db="EMBL/GenBank/DDBJ databases">
        <authorList>
            <person name="de Groot N.N."/>
        </authorList>
    </citation>
    <scope>NUCLEOTIDE SEQUENCE [LARGE SCALE GENOMIC DNA]</scope>
    <source>
        <strain evidence="1 2">ATCC 29281</strain>
    </source>
</reference>
<dbReference type="SUPFAM" id="SSF51726">
    <property type="entry name" value="UROD/MetE-like"/>
    <property type="match status" value="1"/>
</dbReference>
<dbReference type="eggNOG" id="COG0620">
    <property type="taxonomic scope" value="Bacteria"/>
</dbReference>
<protein>
    <submittedName>
        <fullName evidence="1">Methionine synthase II (Cobalamin-independent)</fullName>
    </submittedName>
</protein>
<dbReference type="Gene3D" id="3.20.20.210">
    <property type="match status" value="1"/>
</dbReference>
<dbReference type="CDD" id="cd03311">
    <property type="entry name" value="CIMS_C_terminal_like"/>
    <property type="match status" value="1"/>
</dbReference>
<accession>A0A1H4DQJ7</accession>
<dbReference type="GO" id="GO:0008270">
    <property type="term" value="F:zinc ion binding"/>
    <property type="evidence" value="ECO:0007669"/>
    <property type="project" value="InterPro"/>
</dbReference>
<keyword evidence="2" id="KW-1185">Reference proteome</keyword>
<dbReference type="PANTHER" id="PTHR43844">
    <property type="entry name" value="METHIONINE SYNTHASE"/>
    <property type="match status" value="1"/>
</dbReference>
<dbReference type="AlphaFoldDB" id="A0A1H4DQJ7"/>
<sequence>MTTIQTRRPPFRADVVGSYLRPQYLHDARAQFSQGNLSADALRAVEDKAITELVDKQKAAGLQVITDGEFRRSWWHLDFMWGLNGVEKKLIAKGYAFADKETRPETAHLSGKISGENHPFVEHFKFLLQFAEPGIIPRLTVPSAAQFLAELQRPDNKAKTLEFYPTEDALVQDIAKAYRTFITELYAAGCRNLQLDDCTWGMLVDPKFAGGGGADTPNSTSCGCGHHAEPVEGSKVHTLAELYLKVNNASVEGAPEDLVLTTHVCRGNYASSWAASGGYQPVASVLFARENVSAYYLEFDTERAGDFSPLAQVSGDKQVILGLISSKFGELEDKQAVIDRIKEASQFIPLERLCLSTQCGFASTEEGNEITETQQWAKIALVKEIADAVWG</sequence>
<dbReference type="EMBL" id="FNQS01000008">
    <property type="protein sequence ID" value="SEA75021.1"/>
    <property type="molecule type" value="Genomic_DNA"/>
</dbReference>
<dbReference type="GeneID" id="97765227"/>
<name>A0A1H4DQJ7_9GAMM</name>
<gene>
    <name evidence="1" type="ORF">SAMN02982996_02365</name>
</gene>
<dbReference type="PANTHER" id="PTHR43844:SF1">
    <property type="entry name" value="METHIONINE SYNTHASE"/>
    <property type="match status" value="1"/>
</dbReference>
<dbReference type="InterPro" id="IPR002629">
    <property type="entry name" value="Met_Synth_C/arc"/>
</dbReference>
<dbReference type="GO" id="GO:0003871">
    <property type="term" value="F:5-methyltetrahydropteroyltriglutamate-homocysteine S-methyltransferase activity"/>
    <property type="evidence" value="ECO:0007669"/>
    <property type="project" value="InterPro"/>
</dbReference>
<dbReference type="InterPro" id="IPR038071">
    <property type="entry name" value="UROD/MetE-like_sf"/>
</dbReference>
<evidence type="ECO:0000313" key="1">
    <source>
        <dbReference type="EMBL" id="SEA75021.1"/>
    </source>
</evidence>
<evidence type="ECO:0000313" key="2">
    <source>
        <dbReference type="Proteomes" id="UP000187280"/>
    </source>
</evidence>
<dbReference type="GO" id="GO:0009086">
    <property type="term" value="P:methionine biosynthetic process"/>
    <property type="evidence" value="ECO:0007669"/>
    <property type="project" value="InterPro"/>
</dbReference>
<proteinExistence type="predicted"/>